<dbReference type="InterPro" id="IPR016035">
    <property type="entry name" value="Acyl_Trfase/lysoPLipase"/>
</dbReference>
<evidence type="ECO:0000259" key="4">
    <source>
        <dbReference type="SMART" id="SM00827"/>
    </source>
</evidence>
<dbReference type="SMART" id="SM00827">
    <property type="entry name" value="PKS_AT"/>
    <property type="match status" value="1"/>
</dbReference>
<dbReference type="InterPro" id="IPR001227">
    <property type="entry name" value="Ac_transferase_dom_sf"/>
</dbReference>
<evidence type="ECO:0000256" key="1">
    <source>
        <dbReference type="ARBA" id="ARBA00022450"/>
    </source>
</evidence>
<keyword evidence="6" id="KW-1185">Reference proteome</keyword>
<dbReference type="InterPro" id="IPR016036">
    <property type="entry name" value="Malonyl_transacylase_ACP-bd"/>
</dbReference>
<dbReference type="InterPro" id="IPR014043">
    <property type="entry name" value="Acyl_transferase_dom"/>
</dbReference>
<keyword evidence="2" id="KW-0597">Phosphoprotein</keyword>
<dbReference type="SUPFAM" id="SSF52151">
    <property type="entry name" value="FabD/lysophospholipase-like"/>
    <property type="match status" value="1"/>
</dbReference>
<comment type="caution">
    <text evidence="5">The sequence shown here is derived from an EMBL/GenBank/DDBJ whole genome shotgun (WGS) entry which is preliminary data.</text>
</comment>
<dbReference type="AlphaFoldDB" id="A0A3M0HWV5"/>
<evidence type="ECO:0000313" key="6">
    <source>
        <dbReference type="Proteomes" id="UP000270471"/>
    </source>
</evidence>
<feature type="region of interest" description="Disordered" evidence="3">
    <location>
        <begin position="1"/>
        <end position="44"/>
    </location>
</feature>
<dbReference type="InterPro" id="IPR050091">
    <property type="entry name" value="PKS_NRPS_Biosynth_Enz"/>
</dbReference>
<evidence type="ECO:0000313" key="5">
    <source>
        <dbReference type="EMBL" id="RMB81537.1"/>
    </source>
</evidence>
<dbReference type="EMBL" id="PENI01000030">
    <property type="protein sequence ID" value="RMB81537.1"/>
    <property type="molecule type" value="Genomic_DNA"/>
</dbReference>
<evidence type="ECO:0000256" key="2">
    <source>
        <dbReference type="ARBA" id="ARBA00022553"/>
    </source>
</evidence>
<dbReference type="GO" id="GO:0006633">
    <property type="term" value="P:fatty acid biosynthetic process"/>
    <property type="evidence" value="ECO:0007669"/>
    <property type="project" value="TreeGrafter"/>
</dbReference>
<dbReference type="Gene3D" id="3.40.366.10">
    <property type="entry name" value="Malonyl-Coenzyme A Acyl Carrier Protein, domain 2"/>
    <property type="match status" value="1"/>
</dbReference>
<organism evidence="5 6">
    <name type="scientific">Streptomyces shenzhenensis</name>
    <dbReference type="NCBI Taxonomy" id="943815"/>
    <lineage>
        <taxon>Bacteria</taxon>
        <taxon>Bacillati</taxon>
        <taxon>Actinomycetota</taxon>
        <taxon>Actinomycetes</taxon>
        <taxon>Kitasatosporales</taxon>
        <taxon>Streptomycetaceae</taxon>
        <taxon>Streptomyces</taxon>
    </lineage>
</organism>
<reference evidence="5 6" key="1">
    <citation type="submission" date="2017-11" db="EMBL/GenBank/DDBJ databases">
        <title>Draft genome of actinobacteria isolated from guarana (Paullinia cupana (Mart.) Ducke.</title>
        <authorList>
            <person name="Siqueira K.A."/>
            <person name="Liotti R.G."/>
            <person name="Mendes T.A.O."/>
            <person name="Soares M.A."/>
        </authorList>
    </citation>
    <scope>NUCLEOTIDE SEQUENCE [LARGE SCALE GENOMIC DNA]</scope>
    <source>
        <strain evidence="5 6">193</strain>
    </source>
</reference>
<name>A0A3M0HWV5_9ACTN</name>
<dbReference type="GO" id="GO:0004312">
    <property type="term" value="F:fatty acid synthase activity"/>
    <property type="evidence" value="ECO:0007669"/>
    <property type="project" value="TreeGrafter"/>
</dbReference>
<feature type="domain" description="Malonyl-CoA:ACP transacylase (MAT)" evidence="4">
    <location>
        <begin position="62"/>
        <end position="361"/>
    </location>
</feature>
<gene>
    <name evidence="5" type="ORF">CTZ28_34620</name>
</gene>
<dbReference type="PANTHER" id="PTHR43775:SF37">
    <property type="entry name" value="SI:DKEY-61P9.11"/>
    <property type="match status" value="1"/>
</dbReference>
<accession>A0A3M0HWV5</accession>
<dbReference type="SUPFAM" id="SSF55048">
    <property type="entry name" value="Probable ACP-binding domain of malonyl-CoA ACP transacylase"/>
    <property type="match status" value="1"/>
</dbReference>
<dbReference type="Pfam" id="PF00698">
    <property type="entry name" value="Acyl_transf_1"/>
    <property type="match status" value="1"/>
</dbReference>
<dbReference type="PANTHER" id="PTHR43775">
    <property type="entry name" value="FATTY ACID SYNTHASE"/>
    <property type="match status" value="1"/>
</dbReference>
<sequence length="365" mass="39836">MRLTRRSGTLPPSEGQVQHPRGRGQGRSFPHRRADRRPVRTGNRRHDLGAVTKPFAVGRVFLFPGQGRLHGAHLREAIQRPEDRAAAREVFEVVDGLARPFGMSTNDWWDRSGAADPEDAQPLGTPQLIMFATSIALSRTLMSQHAPPDALMGCSFGEIAAFVVAGAWTLADGVRAVCELESVLDKVRGSGGMLLLHDNPDTVQGVIDTLRLPRVVISCRTGPYQTVISGPFEDLDMTASAARDLGIPTTRLPMVRCLSHHPEAAESADRYRARLTSIAQAPFRIPVYSPCAGRWYTADDDLRRRLADNLRLPLDITSALHALARHGASCFVECGYGGGLAQAAADTVQTTCVHNPLRPARHDRK</sequence>
<feature type="compositionally biased region" description="Basic residues" evidence="3">
    <location>
        <begin position="20"/>
        <end position="35"/>
    </location>
</feature>
<protein>
    <recommendedName>
        <fullName evidence="4">Malonyl-CoA:ACP transacylase (MAT) domain-containing protein</fullName>
    </recommendedName>
</protein>
<keyword evidence="1" id="KW-0596">Phosphopantetheine</keyword>
<proteinExistence type="predicted"/>
<dbReference type="Proteomes" id="UP000270471">
    <property type="component" value="Unassembled WGS sequence"/>
</dbReference>
<evidence type="ECO:0000256" key="3">
    <source>
        <dbReference type="SAM" id="MobiDB-lite"/>
    </source>
</evidence>